<feature type="transmembrane region" description="Helical" evidence="1">
    <location>
        <begin position="12"/>
        <end position="30"/>
    </location>
</feature>
<name>A0ABR4HG18_9EURO</name>
<evidence type="ECO:0000313" key="3">
    <source>
        <dbReference type="Proteomes" id="UP001610334"/>
    </source>
</evidence>
<keyword evidence="1" id="KW-0472">Membrane</keyword>
<keyword evidence="1" id="KW-0812">Transmembrane</keyword>
<sequence>MYSIGDGLVSKLLHNIFCIIILAFFLLYLFSVHHYQASSYCDPTSFFFDTSRAYKQQYSSKRVQEASAFISNTISVRRSGDQYVSLTVGSLLDSLSEPARRKMLLYLCIGNTNPVETLSNRLKYYNSGAKYIAILKDNTLAAKSWFPSTLHALETLYLHLFYINKLLMPTSFIWLVLFIFIPAAISLYFMAGRQTIWPLPPGSFVFPQDIVPRFLKHTNLTIDYHWVVVPPLLQYIGLVSSKEYRFNNSASKI</sequence>
<organism evidence="2 3">
    <name type="scientific">Aspergillus granulosus</name>
    <dbReference type="NCBI Taxonomy" id="176169"/>
    <lineage>
        <taxon>Eukaryota</taxon>
        <taxon>Fungi</taxon>
        <taxon>Dikarya</taxon>
        <taxon>Ascomycota</taxon>
        <taxon>Pezizomycotina</taxon>
        <taxon>Eurotiomycetes</taxon>
        <taxon>Eurotiomycetidae</taxon>
        <taxon>Eurotiales</taxon>
        <taxon>Aspergillaceae</taxon>
        <taxon>Aspergillus</taxon>
        <taxon>Aspergillus subgen. Nidulantes</taxon>
    </lineage>
</organism>
<evidence type="ECO:0000256" key="1">
    <source>
        <dbReference type="SAM" id="Phobius"/>
    </source>
</evidence>
<keyword evidence="3" id="KW-1185">Reference proteome</keyword>
<protein>
    <submittedName>
        <fullName evidence="2">Uncharacterized protein</fullName>
    </submittedName>
</protein>
<feature type="transmembrane region" description="Helical" evidence="1">
    <location>
        <begin position="172"/>
        <end position="191"/>
    </location>
</feature>
<dbReference type="EMBL" id="JBFXLT010000033">
    <property type="protein sequence ID" value="KAL2814426.1"/>
    <property type="molecule type" value="Genomic_DNA"/>
</dbReference>
<evidence type="ECO:0000313" key="2">
    <source>
        <dbReference type="EMBL" id="KAL2814426.1"/>
    </source>
</evidence>
<keyword evidence="1" id="KW-1133">Transmembrane helix</keyword>
<reference evidence="2 3" key="1">
    <citation type="submission" date="2024-07" db="EMBL/GenBank/DDBJ databases">
        <title>Section-level genome sequencing and comparative genomics of Aspergillus sections Usti and Cavernicolus.</title>
        <authorList>
            <consortium name="Lawrence Berkeley National Laboratory"/>
            <person name="Nybo J.L."/>
            <person name="Vesth T.C."/>
            <person name="Theobald S."/>
            <person name="Frisvad J.C."/>
            <person name="Larsen T.O."/>
            <person name="Kjaerboelling I."/>
            <person name="Rothschild-Mancinelli K."/>
            <person name="Lyhne E.K."/>
            <person name="Kogle M.E."/>
            <person name="Barry K."/>
            <person name="Clum A."/>
            <person name="Na H."/>
            <person name="Ledsgaard L."/>
            <person name="Lin J."/>
            <person name="Lipzen A."/>
            <person name="Kuo A."/>
            <person name="Riley R."/>
            <person name="Mondo S."/>
            <person name="Labutti K."/>
            <person name="Haridas S."/>
            <person name="Pangalinan J."/>
            <person name="Salamov A.A."/>
            <person name="Simmons B.A."/>
            <person name="Magnuson J.K."/>
            <person name="Chen J."/>
            <person name="Drula E."/>
            <person name="Henrissat B."/>
            <person name="Wiebenga A."/>
            <person name="Lubbers R.J."/>
            <person name="Gomes A.C."/>
            <person name="Makela M.R."/>
            <person name="Stajich J."/>
            <person name="Grigoriev I.V."/>
            <person name="Mortensen U.H."/>
            <person name="De Vries R.P."/>
            <person name="Baker S.E."/>
            <person name="Andersen M.R."/>
        </authorList>
    </citation>
    <scope>NUCLEOTIDE SEQUENCE [LARGE SCALE GENOMIC DNA]</scope>
    <source>
        <strain evidence="2 3">CBS 588.65</strain>
    </source>
</reference>
<comment type="caution">
    <text evidence="2">The sequence shown here is derived from an EMBL/GenBank/DDBJ whole genome shotgun (WGS) entry which is preliminary data.</text>
</comment>
<accession>A0ABR4HG18</accession>
<proteinExistence type="predicted"/>
<dbReference type="Proteomes" id="UP001610334">
    <property type="component" value="Unassembled WGS sequence"/>
</dbReference>
<gene>
    <name evidence="2" type="ORF">BJX63DRAFT_420778</name>
</gene>